<dbReference type="RefSeq" id="WP_200345712.1">
    <property type="nucleotide sequence ID" value="NZ_NRSJ01000011.1"/>
</dbReference>
<keyword evidence="3" id="KW-0998">Cell outer membrane</keyword>
<comment type="caution">
    <text evidence="7">The sequence shown here is derived from an EMBL/GenBank/DDBJ whole genome shotgun (WGS) entry which is preliminary data.</text>
</comment>
<evidence type="ECO:0000313" key="7">
    <source>
        <dbReference type="EMBL" id="MBK1704507.1"/>
    </source>
</evidence>
<evidence type="ECO:0000256" key="3">
    <source>
        <dbReference type="ARBA" id="ARBA00023237"/>
    </source>
</evidence>
<feature type="chain" id="PRO_5042504431" description="Hemolysin activation/secretion protein" evidence="4">
    <location>
        <begin position="18"/>
        <end position="534"/>
    </location>
</feature>
<dbReference type="GO" id="GO:0008320">
    <property type="term" value="F:protein transmembrane transporter activity"/>
    <property type="evidence" value="ECO:0007669"/>
    <property type="project" value="TreeGrafter"/>
</dbReference>
<evidence type="ECO:0000313" key="8">
    <source>
        <dbReference type="Proteomes" id="UP001296776"/>
    </source>
</evidence>
<feature type="signal peptide" evidence="4">
    <location>
        <begin position="1"/>
        <end position="17"/>
    </location>
</feature>
<evidence type="ECO:0008006" key="9">
    <source>
        <dbReference type="Google" id="ProtNLM"/>
    </source>
</evidence>
<sequence>MLLAAVLLAAGLGMAFGVEEQPSGEALREATTPAPQERFHFDVWEFRVDGNTLLDTMDVERAVYSHLGPQKTIEDIEAARAALESLYRTRGYGTVLVNIPEQDVSNAVVRLEVIEGKIDRLRITGNKYFSQGKIREKVPALAPGEIPHLPTAQKQLAKLNQASPDRAVTPIFRAGREPGSVEAELKVKDELPLHGSIELNNRYTQNTTKPRLSGSLRYDNLWQRQHSLSLSYLSSPENREEVKVLSGTYLFPLGDSGKQVVLYGVKSASDVASLGTLGVIGKGNIFGVRGIVPLRGSEGMFHSLSAGLDYKDLEDIVRLDGAGDLATPIDYLKLSAEYRATFLGSSGTTRASAGVHFAPRGVINSEEEFESKRFKAEPNFIYLTGSLEREQRLPKQFSLMGRMEWQVADGPLVSSEQFCAGGVETVRGYVECEELGDHGLAATVELRSPALASYIGEPLNRLMLLAFLDRGYVHVEDPLPGEDREADLMGTGLGMRITAWSGLKGELDWAYPLLDASATAAGDPRWHFRLGYEF</sequence>
<proteinExistence type="predicted"/>
<dbReference type="AlphaFoldDB" id="A0AAJ0U3E6"/>
<dbReference type="GO" id="GO:0098046">
    <property type="term" value="C:type V protein secretion system complex"/>
    <property type="evidence" value="ECO:0007669"/>
    <property type="project" value="TreeGrafter"/>
</dbReference>
<name>A0AAJ0U3E6_9GAMM</name>
<dbReference type="GO" id="GO:0046819">
    <property type="term" value="P:protein secretion by the type V secretion system"/>
    <property type="evidence" value="ECO:0007669"/>
    <property type="project" value="TreeGrafter"/>
</dbReference>
<reference evidence="7" key="2">
    <citation type="journal article" date="2020" name="Microorganisms">
        <title>Osmotic Adaptation and Compatible Solute Biosynthesis of Phototrophic Bacteria as Revealed from Genome Analyses.</title>
        <authorList>
            <person name="Imhoff J.F."/>
            <person name="Rahn T."/>
            <person name="Kunzel S."/>
            <person name="Keller A."/>
            <person name="Neulinger S.C."/>
        </authorList>
    </citation>
    <scope>NUCLEOTIDE SEQUENCE</scope>
    <source>
        <strain evidence="7">DSM 11080</strain>
    </source>
</reference>
<protein>
    <recommendedName>
        <fullName evidence="9">Hemolysin activation/secretion protein</fullName>
    </recommendedName>
</protein>
<dbReference type="InterPro" id="IPR005565">
    <property type="entry name" value="Hemolysn_activator_HlyB_C"/>
</dbReference>
<dbReference type="PANTHER" id="PTHR34597">
    <property type="entry name" value="SLR1661 PROTEIN"/>
    <property type="match status" value="1"/>
</dbReference>
<evidence type="ECO:0000256" key="2">
    <source>
        <dbReference type="ARBA" id="ARBA00022692"/>
    </source>
</evidence>
<dbReference type="InterPro" id="IPR051544">
    <property type="entry name" value="TPS_OM_transporter"/>
</dbReference>
<keyword evidence="8" id="KW-1185">Reference proteome</keyword>
<keyword evidence="1" id="KW-0472">Membrane</keyword>
<dbReference type="Gene3D" id="3.10.20.310">
    <property type="entry name" value="membrane protein fhac"/>
    <property type="match status" value="1"/>
</dbReference>
<gene>
    <name evidence="7" type="ORF">CKO40_08135</name>
</gene>
<evidence type="ECO:0000256" key="1">
    <source>
        <dbReference type="ARBA" id="ARBA00022452"/>
    </source>
</evidence>
<feature type="domain" description="Polypeptide-transport-associated ShlB-type" evidence="6">
    <location>
        <begin position="41"/>
        <end position="116"/>
    </location>
</feature>
<dbReference type="Pfam" id="PF03865">
    <property type="entry name" value="ShlB"/>
    <property type="match status" value="1"/>
</dbReference>
<dbReference type="Proteomes" id="UP001296776">
    <property type="component" value="Unassembled WGS sequence"/>
</dbReference>
<keyword evidence="2" id="KW-0812">Transmembrane</keyword>
<feature type="domain" description="Haemolysin activator HlyB C-terminal" evidence="5">
    <location>
        <begin position="184"/>
        <end position="496"/>
    </location>
</feature>
<keyword evidence="4" id="KW-0732">Signal</keyword>
<dbReference type="Pfam" id="PF08479">
    <property type="entry name" value="POTRA_2"/>
    <property type="match status" value="1"/>
</dbReference>
<dbReference type="EMBL" id="NRSJ01000011">
    <property type="protein sequence ID" value="MBK1704507.1"/>
    <property type="molecule type" value="Genomic_DNA"/>
</dbReference>
<dbReference type="InterPro" id="IPR013686">
    <property type="entry name" value="Polypept-transport_assoc_ShlB"/>
</dbReference>
<accession>A0AAJ0U3E6</accession>
<evidence type="ECO:0000259" key="5">
    <source>
        <dbReference type="Pfam" id="PF03865"/>
    </source>
</evidence>
<dbReference type="Gene3D" id="2.40.160.50">
    <property type="entry name" value="membrane protein fhac: a member of the omp85/tpsb transporter family"/>
    <property type="match status" value="1"/>
</dbReference>
<evidence type="ECO:0000256" key="4">
    <source>
        <dbReference type="SAM" id="SignalP"/>
    </source>
</evidence>
<organism evidence="7 8">
    <name type="scientific">Halochromatium glycolicum</name>
    <dbReference type="NCBI Taxonomy" id="85075"/>
    <lineage>
        <taxon>Bacteria</taxon>
        <taxon>Pseudomonadati</taxon>
        <taxon>Pseudomonadota</taxon>
        <taxon>Gammaproteobacteria</taxon>
        <taxon>Chromatiales</taxon>
        <taxon>Chromatiaceae</taxon>
        <taxon>Halochromatium</taxon>
    </lineage>
</organism>
<keyword evidence="1" id="KW-1134">Transmembrane beta strand</keyword>
<dbReference type="PANTHER" id="PTHR34597:SF6">
    <property type="entry name" value="BLR6126 PROTEIN"/>
    <property type="match status" value="1"/>
</dbReference>
<evidence type="ECO:0000259" key="6">
    <source>
        <dbReference type="Pfam" id="PF08479"/>
    </source>
</evidence>
<reference evidence="7" key="1">
    <citation type="submission" date="2017-08" db="EMBL/GenBank/DDBJ databases">
        <authorList>
            <person name="Imhoff J.F."/>
            <person name="Rahn T."/>
            <person name="Kuenzel S."/>
            <person name="Neulinger S.C."/>
        </authorList>
    </citation>
    <scope>NUCLEOTIDE SEQUENCE</scope>
    <source>
        <strain evidence="7">DSM 11080</strain>
    </source>
</reference>